<organism evidence="2 3">
    <name type="scientific">Rubroshorea leprosula</name>
    <dbReference type="NCBI Taxonomy" id="152421"/>
    <lineage>
        <taxon>Eukaryota</taxon>
        <taxon>Viridiplantae</taxon>
        <taxon>Streptophyta</taxon>
        <taxon>Embryophyta</taxon>
        <taxon>Tracheophyta</taxon>
        <taxon>Spermatophyta</taxon>
        <taxon>Magnoliopsida</taxon>
        <taxon>eudicotyledons</taxon>
        <taxon>Gunneridae</taxon>
        <taxon>Pentapetalae</taxon>
        <taxon>rosids</taxon>
        <taxon>malvids</taxon>
        <taxon>Malvales</taxon>
        <taxon>Dipterocarpaceae</taxon>
        <taxon>Rubroshorea</taxon>
    </lineage>
</organism>
<sequence length="54" mass="5945">MQLHPCAWSGIVFGCSMLLALSLAGLFFPSQAYFELSPSLVQIYLKKLTTSTFS</sequence>
<keyword evidence="1" id="KW-0472">Membrane</keyword>
<evidence type="ECO:0000313" key="2">
    <source>
        <dbReference type="EMBL" id="GKV27622.1"/>
    </source>
</evidence>
<protein>
    <submittedName>
        <fullName evidence="2">Uncharacterized protein</fullName>
    </submittedName>
</protein>
<accession>A0AAV5KT17</accession>
<keyword evidence="1" id="KW-1133">Transmembrane helix</keyword>
<keyword evidence="1" id="KW-0812">Transmembrane</keyword>
<dbReference type="AlphaFoldDB" id="A0AAV5KT17"/>
<keyword evidence="3" id="KW-1185">Reference proteome</keyword>
<evidence type="ECO:0000313" key="3">
    <source>
        <dbReference type="Proteomes" id="UP001054252"/>
    </source>
</evidence>
<dbReference type="Proteomes" id="UP001054252">
    <property type="component" value="Unassembled WGS sequence"/>
</dbReference>
<dbReference type="EMBL" id="BPVZ01000076">
    <property type="protein sequence ID" value="GKV27622.1"/>
    <property type="molecule type" value="Genomic_DNA"/>
</dbReference>
<name>A0AAV5KT17_9ROSI</name>
<feature type="transmembrane region" description="Helical" evidence="1">
    <location>
        <begin position="7"/>
        <end position="28"/>
    </location>
</feature>
<evidence type="ECO:0000256" key="1">
    <source>
        <dbReference type="SAM" id="Phobius"/>
    </source>
</evidence>
<reference evidence="2 3" key="1">
    <citation type="journal article" date="2021" name="Commun. Biol.">
        <title>The genome of Shorea leprosula (Dipterocarpaceae) highlights the ecological relevance of drought in aseasonal tropical rainforests.</title>
        <authorList>
            <person name="Ng K.K.S."/>
            <person name="Kobayashi M.J."/>
            <person name="Fawcett J.A."/>
            <person name="Hatakeyama M."/>
            <person name="Paape T."/>
            <person name="Ng C.H."/>
            <person name="Ang C.C."/>
            <person name="Tnah L.H."/>
            <person name="Lee C.T."/>
            <person name="Nishiyama T."/>
            <person name="Sese J."/>
            <person name="O'Brien M.J."/>
            <person name="Copetti D."/>
            <person name="Mohd Noor M.I."/>
            <person name="Ong R.C."/>
            <person name="Putra M."/>
            <person name="Sireger I.Z."/>
            <person name="Indrioko S."/>
            <person name="Kosugi Y."/>
            <person name="Izuno A."/>
            <person name="Isagi Y."/>
            <person name="Lee S.L."/>
            <person name="Shimizu K.K."/>
        </authorList>
    </citation>
    <scope>NUCLEOTIDE SEQUENCE [LARGE SCALE GENOMIC DNA]</scope>
    <source>
        <strain evidence="2">214</strain>
    </source>
</reference>
<comment type="caution">
    <text evidence="2">The sequence shown here is derived from an EMBL/GenBank/DDBJ whole genome shotgun (WGS) entry which is preliminary data.</text>
</comment>
<proteinExistence type="predicted"/>
<gene>
    <name evidence="2" type="ORF">SLEP1_g36774</name>
</gene>